<evidence type="ECO:0000256" key="3">
    <source>
        <dbReference type="ARBA" id="ARBA00022448"/>
    </source>
</evidence>
<dbReference type="Gene3D" id="2.60.40.2070">
    <property type="match status" value="1"/>
</dbReference>
<dbReference type="Pfam" id="PF13953">
    <property type="entry name" value="PapC_C"/>
    <property type="match status" value="1"/>
</dbReference>
<gene>
    <name evidence="12" type="ORF">CRM76_10340</name>
</gene>
<dbReference type="GO" id="GO:0009279">
    <property type="term" value="C:cell outer membrane"/>
    <property type="evidence" value="ECO:0007669"/>
    <property type="project" value="UniProtKB-SubCell"/>
</dbReference>
<dbReference type="InterPro" id="IPR025949">
    <property type="entry name" value="PapC-like_C"/>
</dbReference>
<evidence type="ECO:0000256" key="2">
    <source>
        <dbReference type="ARBA" id="ARBA00008064"/>
    </source>
</evidence>
<evidence type="ECO:0000313" key="12">
    <source>
        <dbReference type="EMBL" id="PEH72294.1"/>
    </source>
</evidence>
<dbReference type="EMBL" id="PDDV01000013">
    <property type="protein sequence ID" value="PEH72294.1"/>
    <property type="molecule type" value="Genomic_DNA"/>
</dbReference>
<dbReference type="InterPro" id="IPR042186">
    <property type="entry name" value="FimD_plug_dom"/>
</dbReference>
<dbReference type="InterPro" id="IPR025885">
    <property type="entry name" value="PapC_N"/>
</dbReference>
<proteinExistence type="inferred from homology"/>
<evidence type="ECO:0000259" key="10">
    <source>
        <dbReference type="Pfam" id="PF13953"/>
    </source>
</evidence>
<keyword evidence="4" id="KW-1134">Transmembrane beta strand</keyword>
<dbReference type="SUPFAM" id="SSF141729">
    <property type="entry name" value="FimD N-terminal domain-like"/>
    <property type="match status" value="1"/>
</dbReference>
<comment type="caution">
    <text evidence="12">The sequence shown here is derived from an EMBL/GenBank/DDBJ whole genome shotgun (WGS) entry which is preliminary data.</text>
</comment>
<dbReference type="GO" id="GO:0015473">
    <property type="term" value="F:fimbrial usher porin activity"/>
    <property type="evidence" value="ECO:0007669"/>
    <property type="project" value="InterPro"/>
</dbReference>
<evidence type="ECO:0000259" key="11">
    <source>
        <dbReference type="Pfam" id="PF13954"/>
    </source>
</evidence>
<dbReference type="PANTHER" id="PTHR30451">
    <property type="entry name" value="OUTER MEMBRANE USHER PROTEIN"/>
    <property type="match status" value="1"/>
</dbReference>
<accession>A0A2A7U1W6</accession>
<dbReference type="Gene3D" id="3.10.20.410">
    <property type="match status" value="1"/>
</dbReference>
<dbReference type="AlphaFoldDB" id="A0A2A7U1W6"/>
<evidence type="ECO:0000256" key="4">
    <source>
        <dbReference type="ARBA" id="ARBA00022452"/>
    </source>
</evidence>
<organism evidence="12 13">
    <name type="scientific">Edwardsiella tarda</name>
    <dbReference type="NCBI Taxonomy" id="636"/>
    <lineage>
        <taxon>Bacteria</taxon>
        <taxon>Pseudomonadati</taxon>
        <taxon>Pseudomonadota</taxon>
        <taxon>Gammaproteobacteria</taxon>
        <taxon>Enterobacterales</taxon>
        <taxon>Hafniaceae</taxon>
        <taxon>Edwardsiella</taxon>
    </lineage>
</organism>
<dbReference type="Pfam" id="PF13954">
    <property type="entry name" value="PapC_N"/>
    <property type="match status" value="1"/>
</dbReference>
<feature type="domain" description="PapC N-terminal" evidence="11">
    <location>
        <begin position="58"/>
        <end position="203"/>
    </location>
</feature>
<comment type="subcellular location">
    <subcellularLocation>
        <location evidence="1">Cell outer membrane</location>
        <topology evidence="1">Multi-pass membrane protein</topology>
    </subcellularLocation>
</comment>
<evidence type="ECO:0000313" key="13">
    <source>
        <dbReference type="Proteomes" id="UP000219788"/>
    </source>
</evidence>
<sequence>MVGALPAIPSPPFLRRVVRRMRSRRVPRVTPQRRRSPAWLGLLILASVPADASETLRFNPHFLTLADGEAARETDLSYFAVKGGQMPGDYRVSVWINDQRIEESTLHFVSAEQHPGLLSPCLSAEQLLRWGIALPHPPDADVPCHAFLAAGDSNLHEAVDLSQMAYRLTVPQAYLLHSDWLRTTPEQWQQGTPALQANYSLNGSKQGLLVAHAQGEHTLFLGTDALVNLGGWRLYNASNYRYGQEGGRFQVLRSYLQHSYGAGQGGEFTLGETATSSEFFDAFPFIGVKLESDDGMLWPALTEYAPRIRGIAASQAQVTVRQSGQVIYQQNVPPGPFEFSDLVAYNGGDLEVTIREADGSERRYTQTAATLPLLQRNGRLKYSLASGRYNGYRQRQQPLFASASAAYGLPWESTLYGGLLLSGRYRSAQLGAGKYDALLGALAVDASYADSQPMDTRLGAPPRHTGYAYRLAYARGFNSGTALNFSWSHYASQGFYTLADSLDDAPFWHDAATLRVKRRISLQLSQSLASLGQVSLSGSQEAYWRQASAGSSWTAYWSNSLGPLNVNLALSYSEAPRQAHDTLISLGLSLPLANLLGGAPLSLGNTTTRLNGRLSNQTSLSGSAADGRLNWGLANSWSQDGQSRSQSANLMWSAGQGQLTANYNHYRHGDMLSYGLLGGFALHPGGLTLSRTLSLNAGTALIDAQGVAGVPVKSGGSLQTDLHGYALLPNLTPYQINNVALDVNRFRDDTEAGETDKRVLPARGALIPLRFNVSAGYRALITLRQRGQALPLGAQVQVTHANGVIHGLVGDEGQVYLSGLPPQGHIEAQWNHHPRCQADYQFSGTGLQQLSLECEEKRG</sequence>
<dbReference type="Pfam" id="PF00577">
    <property type="entry name" value="Usher"/>
    <property type="match status" value="1"/>
</dbReference>
<dbReference type="GO" id="GO:0009297">
    <property type="term" value="P:pilus assembly"/>
    <property type="evidence" value="ECO:0007669"/>
    <property type="project" value="InterPro"/>
</dbReference>
<evidence type="ECO:0000256" key="9">
    <source>
        <dbReference type="ARBA" id="ARBA00023237"/>
    </source>
</evidence>
<dbReference type="InterPro" id="IPR037224">
    <property type="entry name" value="PapC_N_sf"/>
</dbReference>
<dbReference type="Gene3D" id="2.60.40.3110">
    <property type="match status" value="1"/>
</dbReference>
<evidence type="ECO:0000256" key="5">
    <source>
        <dbReference type="ARBA" id="ARBA00022558"/>
    </source>
</evidence>
<evidence type="ECO:0008006" key="14">
    <source>
        <dbReference type="Google" id="ProtNLM"/>
    </source>
</evidence>
<dbReference type="PANTHER" id="PTHR30451:SF21">
    <property type="entry name" value="FIMBRIAL USHER DOMAIN-CONTAINING PROTEIN YDET-RELATED"/>
    <property type="match status" value="1"/>
</dbReference>
<keyword evidence="7" id="KW-0732">Signal</keyword>
<keyword evidence="5" id="KW-1029">Fimbrium biogenesis</keyword>
<comment type="similarity">
    <text evidence="2">Belongs to the fimbrial export usher family.</text>
</comment>
<dbReference type="STRING" id="636.AAW15_05860"/>
<dbReference type="InterPro" id="IPR000015">
    <property type="entry name" value="Fimb_usher"/>
</dbReference>
<dbReference type="Gene3D" id="2.60.40.2610">
    <property type="entry name" value="Outer membrane usher protein FimD, plug domain"/>
    <property type="match status" value="1"/>
</dbReference>
<dbReference type="InterPro" id="IPR043142">
    <property type="entry name" value="PapC-like_C_sf"/>
</dbReference>
<keyword evidence="8" id="KW-0472">Membrane</keyword>
<protein>
    <recommendedName>
        <fullName evidence="14">Fimbrial biogenesis outer membrane usher protein</fullName>
    </recommendedName>
</protein>
<dbReference type="Proteomes" id="UP000219788">
    <property type="component" value="Unassembled WGS sequence"/>
</dbReference>
<evidence type="ECO:0000256" key="1">
    <source>
        <dbReference type="ARBA" id="ARBA00004571"/>
    </source>
</evidence>
<evidence type="ECO:0000256" key="7">
    <source>
        <dbReference type="ARBA" id="ARBA00022729"/>
    </source>
</evidence>
<reference evidence="13" key="1">
    <citation type="submission" date="2017-09" db="EMBL/GenBank/DDBJ databases">
        <title>FDA dAtabase for Regulatory Grade micrObial Sequences (FDA-ARGOS): Supporting development and validation of Infectious Disease Dx tests.</title>
        <authorList>
            <person name="Goldberg B."/>
            <person name="Campos J."/>
            <person name="Tallon L."/>
            <person name="Sadzewicz L."/>
            <person name="Ott S."/>
            <person name="Zhao X."/>
            <person name="Nagaraj S."/>
            <person name="Vavikolanu K."/>
            <person name="Aluvathingal J."/>
            <person name="Nadendla S."/>
            <person name="Geyer C."/>
            <person name="Sichtig H."/>
        </authorList>
    </citation>
    <scope>NUCLEOTIDE SEQUENCE [LARGE SCALE GENOMIC DNA]</scope>
    <source>
        <strain evidence="13">FDAARGOS_370</strain>
    </source>
</reference>
<feature type="domain" description="PapC-like C-terminal" evidence="10">
    <location>
        <begin position="780"/>
        <end position="843"/>
    </location>
</feature>
<keyword evidence="3" id="KW-0813">Transport</keyword>
<evidence type="ECO:0000256" key="8">
    <source>
        <dbReference type="ARBA" id="ARBA00023136"/>
    </source>
</evidence>
<dbReference type="OrthoDB" id="6554712at2"/>
<evidence type="ECO:0000256" key="6">
    <source>
        <dbReference type="ARBA" id="ARBA00022692"/>
    </source>
</evidence>
<keyword evidence="9" id="KW-0998">Cell outer membrane</keyword>
<name>A0A2A7U1W6_EDWTA</name>
<keyword evidence="6" id="KW-0812">Transmembrane</keyword>